<name>A0A402ASY3_9CHLR</name>
<evidence type="ECO:0000256" key="1">
    <source>
        <dbReference type="ARBA" id="ARBA00008761"/>
    </source>
</evidence>
<dbReference type="InterPro" id="IPR001959">
    <property type="entry name" value="Transposase"/>
</dbReference>
<feature type="region of interest" description="Disordered" evidence="7">
    <location>
        <begin position="267"/>
        <end position="286"/>
    </location>
</feature>
<dbReference type="Pfam" id="PF07282">
    <property type="entry name" value="Cas12f1-like_TNB"/>
    <property type="match status" value="1"/>
</dbReference>
<dbReference type="GO" id="GO:0032196">
    <property type="term" value="P:transposition"/>
    <property type="evidence" value="ECO:0007669"/>
    <property type="project" value="UniProtKB-KW"/>
</dbReference>
<keyword evidence="12" id="KW-1185">Reference proteome</keyword>
<evidence type="ECO:0000256" key="2">
    <source>
        <dbReference type="ARBA" id="ARBA00022578"/>
    </source>
</evidence>
<evidence type="ECO:0000313" key="11">
    <source>
        <dbReference type="EMBL" id="GCE22153.1"/>
    </source>
</evidence>
<comment type="similarity">
    <text evidence="1">In the C-terminal section; belongs to the transposase 35 family.</text>
</comment>
<evidence type="ECO:0000256" key="3">
    <source>
        <dbReference type="ARBA" id="ARBA00022723"/>
    </source>
</evidence>
<dbReference type="OrthoDB" id="141006at2"/>
<reference evidence="12" key="1">
    <citation type="submission" date="2018-12" db="EMBL/GenBank/DDBJ databases">
        <title>Tengunoibacter tsumagoiensis gen. nov., sp. nov., Dictyobacter kobayashii sp. nov., D. alpinus sp. nov., and D. joshuensis sp. nov. and description of Dictyobacteraceae fam. nov. within the order Ktedonobacterales isolated from Tengu-no-mugimeshi.</title>
        <authorList>
            <person name="Wang C.M."/>
            <person name="Zheng Y."/>
            <person name="Sakai Y."/>
            <person name="Toyoda A."/>
            <person name="Minakuchi Y."/>
            <person name="Abe K."/>
            <person name="Yokota A."/>
            <person name="Yabe S."/>
        </authorList>
    </citation>
    <scope>NUCLEOTIDE SEQUENCE [LARGE SCALE GENOMIC DNA]</scope>
    <source>
        <strain evidence="12">Uno11</strain>
    </source>
</reference>
<evidence type="ECO:0000259" key="9">
    <source>
        <dbReference type="Pfam" id="PF07282"/>
    </source>
</evidence>
<feature type="domain" description="Probable transposase IS891/IS1136/IS1341" evidence="8">
    <location>
        <begin position="215"/>
        <end position="339"/>
    </location>
</feature>
<evidence type="ECO:0000256" key="4">
    <source>
        <dbReference type="ARBA" id="ARBA00022833"/>
    </source>
</evidence>
<evidence type="ECO:0000259" key="10">
    <source>
        <dbReference type="Pfam" id="PF12323"/>
    </source>
</evidence>
<dbReference type="GO" id="GO:0046872">
    <property type="term" value="F:metal ion binding"/>
    <property type="evidence" value="ECO:0007669"/>
    <property type="project" value="UniProtKB-KW"/>
</dbReference>
<gene>
    <name evidence="11" type="ORF">KDK_59530</name>
</gene>
<dbReference type="AlphaFoldDB" id="A0A402ASY3"/>
<keyword evidence="3" id="KW-0479">Metal-binding</keyword>
<dbReference type="RefSeq" id="WP_126554719.1">
    <property type="nucleotide sequence ID" value="NZ_BIFS01000002.1"/>
</dbReference>
<accession>A0A402ASY3</accession>
<evidence type="ECO:0000256" key="5">
    <source>
        <dbReference type="ARBA" id="ARBA00023125"/>
    </source>
</evidence>
<keyword evidence="4" id="KW-0862">Zinc</keyword>
<dbReference type="EMBL" id="BIFS01000002">
    <property type="protein sequence ID" value="GCE22153.1"/>
    <property type="molecule type" value="Genomic_DNA"/>
</dbReference>
<dbReference type="Pfam" id="PF12323">
    <property type="entry name" value="HTH_OrfB_IS605"/>
    <property type="match status" value="1"/>
</dbReference>
<proteinExistence type="inferred from homology"/>
<feature type="domain" description="Cas12f1-like TNB" evidence="9">
    <location>
        <begin position="352"/>
        <end position="418"/>
    </location>
</feature>
<feature type="domain" description="Transposase putative helix-turn-helix" evidence="10">
    <location>
        <begin position="1"/>
        <end position="44"/>
    </location>
</feature>
<sequence length="431" mass="49348">MKTAHRIRMNPTPEHVEYLKRACGTRRFIYNWGREQWEKQYQAYKLEQETVPEEQRVLTPPNAFSLKKQFHAIRADVYPWTYEVTKCVVEGAFDDLGKAYRNFFAGRAAYPHYKKKGKSHESFYLSNDKFTLGSHWIAIPGLGRFILDQRKQEKKRGKLRRKLGTVNLTEKLRFVERGKASVPPKKRNRRKQVLCENVTILGATVSCEAGQWYLSIQVEIKKSSPQTPVSVVGVDVGLKQVAVVSDGRVLENQKPLAHHLNKLGKLQRQLSRKQKTKDPETGKTTFSNNYQKQRVKVARKHQQIANIRRDVQHKFTIELARTCGTIGVEDLNILGMMSNRKLSRTVADVAMGQLLQFLKTKVAASGGTLFIASRWFPSTKRCSGCGHVKKRMPLKHRTYQCLACGLVIDRDLNASLNLAQFAQDMLRHLSA</sequence>
<dbReference type="Pfam" id="PF01385">
    <property type="entry name" value="OrfB_IS605"/>
    <property type="match status" value="1"/>
</dbReference>
<evidence type="ECO:0000313" key="12">
    <source>
        <dbReference type="Proteomes" id="UP000287188"/>
    </source>
</evidence>
<organism evidence="11 12">
    <name type="scientific">Dictyobacter kobayashii</name>
    <dbReference type="NCBI Taxonomy" id="2014872"/>
    <lineage>
        <taxon>Bacteria</taxon>
        <taxon>Bacillati</taxon>
        <taxon>Chloroflexota</taxon>
        <taxon>Ktedonobacteria</taxon>
        <taxon>Ktedonobacterales</taxon>
        <taxon>Dictyobacteraceae</taxon>
        <taxon>Dictyobacter</taxon>
    </lineage>
</organism>
<evidence type="ECO:0000256" key="6">
    <source>
        <dbReference type="ARBA" id="ARBA00023172"/>
    </source>
</evidence>
<dbReference type="Proteomes" id="UP000287188">
    <property type="component" value="Unassembled WGS sequence"/>
</dbReference>
<keyword evidence="6" id="KW-0233">DNA recombination</keyword>
<keyword evidence="5" id="KW-0238">DNA-binding</keyword>
<dbReference type="InterPro" id="IPR010095">
    <property type="entry name" value="Cas12f1-like_TNB"/>
</dbReference>
<dbReference type="InterPro" id="IPR021027">
    <property type="entry name" value="Transposase_put_HTH"/>
</dbReference>
<dbReference type="NCBIfam" id="NF040570">
    <property type="entry name" value="guided_TnpB"/>
    <property type="match status" value="1"/>
</dbReference>
<dbReference type="GO" id="GO:0003677">
    <property type="term" value="F:DNA binding"/>
    <property type="evidence" value="ECO:0007669"/>
    <property type="project" value="UniProtKB-KW"/>
</dbReference>
<dbReference type="GO" id="GO:0006310">
    <property type="term" value="P:DNA recombination"/>
    <property type="evidence" value="ECO:0007669"/>
    <property type="project" value="UniProtKB-KW"/>
</dbReference>
<protein>
    <submittedName>
        <fullName evidence="11">Transposase</fullName>
    </submittedName>
</protein>
<comment type="caution">
    <text evidence="11">The sequence shown here is derived from an EMBL/GenBank/DDBJ whole genome shotgun (WGS) entry which is preliminary data.</text>
</comment>
<evidence type="ECO:0000259" key="8">
    <source>
        <dbReference type="Pfam" id="PF01385"/>
    </source>
</evidence>
<keyword evidence="2" id="KW-0815">Transposition</keyword>
<evidence type="ECO:0000256" key="7">
    <source>
        <dbReference type="SAM" id="MobiDB-lite"/>
    </source>
</evidence>